<evidence type="ECO:0008006" key="4">
    <source>
        <dbReference type="Google" id="ProtNLM"/>
    </source>
</evidence>
<dbReference type="Proteomes" id="UP000774935">
    <property type="component" value="Unassembled WGS sequence"/>
</dbReference>
<protein>
    <recommendedName>
        <fullName evidence="4">Transporter</fullName>
    </recommendedName>
</protein>
<feature type="chain" id="PRO_5045285617" description="Transporter" evidence="1">
    <location>
        <begin position="25"/>
        <end position="255"/>
    </location>
</feature>
<accession>A0ABS6XDN3</accession>
<name>A0ABS6XDN3_9BACT</name>
<reference evidence="2 3" key="1">
    <citation type="submission" date="2021-07" db="EMBL/GenBank/DDBJ databases">
        <authorList>
            <person name="Kim M.K."/>
        </authorList>
    </citation>
    <scope>NUCLEOTIDE SEQUENCE [LARGE SCALE GENOMIC DNA]</scope>
    <source>
        <strain evidence="2 3">HLY7-15</strain>
    </source>
</reference>
<dbReference type="EMBL" id="JAHWXQ010000003">
    <property type="protein sequence ID" value="MBW3366098.1"/>
    <property type="molecule type" value="Genomic_DNA"/>
</dbReference>
<sequence>MKNFNLFLLFFLLLFAGSTATAVAQEQEEEEEGFRQPIQEFAFTEAVYLQERREVQATLSYYRTEFDIQVGNSLSLDLEYGLTDWIQFSAELENNLLQGTDRNHTLRRLELGTMIRIFNSPQHAATFALDVEFPLNKHDTDIAVAEEDELSYSPVLIYARQFGQTQLHLSGGTELQADKADWFYNAAAVYGAGRWHPLLEVTGTYLEEADWFVGTGIAINRLHGWEIIAGVRRSLNHPDWDASVRVLYEFTLGKD</sequence>
<evidence type="ECO:0000256" key="1">
    <source>
        <dbReference type="SAM" id="SignalP"/>
    </source>
</evidence>
<dbReference type="RefSeq" id="WP_199110589.1">
    <property type="nucleotide sequence ID" value="NZ_JAHWXQ010000003.1"/>
</dbReference>
<gene>
    <name evidence="2" type="ORF">KYK27_13630</name>
</gene>
<organism evidence="2 3">
    <name type="scientific">Pontibacter populi</name>
    <dbReference type="NCBI Taxonomy" id="890055"/>
    <lineage>
        <taxon>Bacteria</taxon>
        <taxon>Pseudomonadati</taxon>
        <taxon>Bacteroidota</taxon>
        <taxon>Cytophagia</taxon>
        <taxon>Cytophagales</taxon>
        <taxon>Hymenobacteraceae</taxon>
        <taxon>Pontibacter</taxon>
    </lineage>
</organism>
<comment type="caution">
    <text evidence="2">The sequence shown here is derived from an EMBL/GenBank/DDBJ whole genome shotgun (WGS) entry which is preliminary data.</text>
</comment>
<evidence type="ECO:0000313" key="2">
    <source>
        <dbReference type="EMBL" id="MBW3366098.1"/>
    </source>
</evidence>
<keyword evidence="3" id="KW-1185">Reference proteome</keyword>
<proteinExistence type="predicted"/>
<evidence type="ECO:0000313" key="3">
    <source>
        <dbReference type="Proteomes" id="UP000774935"/>
    </source>
</evidence>
<keyword evidence="1" id="KW-0732">Signal</keyword>
<feature type="signal peptide" evidence="1">
    <location>
        <begin position="1"/>
        <end position="24"/>
    </location>
</feature>